<dbReference type="GO" id="GO:0004519">
    <property type="term" value="F:endonuclease activity"/>
    <property type="evidence" value="ECO:0007669"/>
    <property type="project" value="UniProtKB-KW"/>
</dbReference>
<dbReference type="STRING" id="182217.HCW_07580"/>
<dbReference type="Proteomes" id="UP000005010">
    <property type="component" value="Chromosome"/>
</dbReference>
<evidence type="ECO:0000313" key="2">
    <source>
        <dbReference type="Proteomes" id="UP000005010"/>
    </source>
</evidence>
<keyword evidence="1" id="KW-0255">Endonuclease</keyword>
<protein>
    <submittedName>
        <fullName evidence="1">Restriction endonuclease S subunit</fullName>
    </submittedName>
</protein>
<dbReference type="eggNOG" id="COG0732">
    <property type="taxonomic scope" value="Bacteria"/>
</dbReference>
<accession>I0EPA5</accession>
<keyword evidence="1" id="KW-0378">Hydrolase</keyword>
<proteinExistence type="predicted"/>
<dbReference type="RefSeq" id="WP_014661641.1">
    <property type="nucleotide sequence ID" value="NC_017737.1"/>
</dbReference>
<keyword evidence="2" id="KW-1185">Reference proteome</keyword>
<gene>
    <name evidence="1" type="ordered locus">HCW_07580</name>
</gene>
<dbReference type="EMBL" id="CP003479">
    <property type="protein sequence ID" value="AFI04774.1"/>
    <property type="molecule type" value="Genomic_DNA"/>
</dbReference>
<evidence type="ECO:0000313" key="1">
    <source>
        <dbReference type="EMBL" id="AFI04774.1"/>
    </source>
</evidence>
<organism evidence="1 2">
    <name type="scientific">Helicobacter cetorum (strain ATCC BAA-429 / MIT 00-7128)</name>
    <dbReference type="NCBI Taxonomy" id="182217"/>
    <lineage>
        <taxon>Bacteria</taxon>
        <taxon>Pseudomonadati</taxon>
        <taxon>Campylobacterota</taxon>
        <taxon>Epsilonproteobacteria</taxon>
        <taxon>Campylobacterales</taxon>
        <taxon>Helicobacteraceae</taxon>
        <taxon>Helicobacter</taxon>
    </lineage>
</organism>
<dbReference type="AlphaFoldDB" id="I0EPA5"/>
<reference evidence="2" key="1">
    <citation type="submission" date="2012-04" db="EMBL/GenBank/DDBJ databases">
        <title>Complete genome sequence of Helicobacter cetorum strain MIT 00-7128.</title>
        <authorList>
            <person name="Kersulyte D."/>
            <person name="Berg D.E."/>
        </authorList>
    </citation>
    <scope>NUCLEOTIDE SEQUENCE [LARGE SCALE GENOMIC DNA]</scope>
    <source>
        <strain evidence="2">MIT 00-7128</strain>
    </source>
</reference>
<dbReference type="KEGG" id="hce:HCW_07580"/>
<dbReference type="HOGENOM" id="CLU_2154855_0_0_7"/>
<sequence>MFFILTAGDSFILGYVNDTKGIKKVTPNNEVIIFDDFTTSCHLVNFDFKIQSSAMKILTPRYNDNIIVLLYILKGLNFKPFSHKRHYITDFQNFDILLPPLKRATKNRQLF</sequence>
<keyword evidence="1" id="KW-0540">Nuclease</keyword>
<name>I0EPA5_HELC0</name>